<dbReference type="Gene3D" id="1.10.10.60">
    <property type="entry name" value="Homeodomain-like"/>
    <property type="match status" value="2"/>
</dbReference>
<dbReference type="CDD" id="cd06986">
    <property type="entry name" value="cupin_MmsR-like_N"/>
    <property type="match status" value="1"/>
</dbReference>
<evidence type="ECO:0000259" key="4">
    <source>
        <dbReference type="PROSITE" id="PS01124"/>
    </source>
</evidence>
<evidence type="ECO:0000256" key="3">
    <source>
        <dbReference type="ARBA" id="ARBA00023163"/>
    </source>
</evidence>
<comment type="caution">
    <text evidence="5">The sequence shown here is derived from an EMBL/GenBank/DDBJ whole genome shotgun (WGS) entry which is preliminary data.</text>
</comment>
<evidence type="ECO:0000313" key="6">
    <source>
        <dbReference type="Proteomes" id="UP000886721"/>
    </source>
</evidence>
<dbReference type="Pfam" id="PF12833">
    <property type="entry name" value="HTH_18"/>
    <property type="match status" value="1"/>
</dbReference>
<protein>
    <submittedName>
        <fullName evidence="5">AraC family transcriptional regulator</fullName>
    </submittedName>
</protein>
<dbReference type="SUPFAM" id="SSF51215">
    <property type="entry name" value="Regulatory protein AraC"/>
    <property type="match status" value="1"/>
</dbReference>
<dbReference type="InterPro" id="IPR037923">
    <property type="entry name" value="HTH-like"/>
</dbReference>
<dbReference type="InterPro" id="IPR009057">
    <property type="entry name" value="Homeodomain-like_sf"/>
</dbReference>
<accession>A0A9D1WTX5</accession>
<dbReference type="InterPro" id="IPR018060">
    <property type="entry name" value="HTH_AraC"/>
</dbReference>
<name>A0A9D1WTX5_9FIRM</name>
<dbReference type="GO" id="GO:0003700">
    <property type="term" value="F:DNA-binding transcription factor activity"/>
    <property type="evidence" value="ECO:0007669"/>
    <property type="project" value="InterPro"/>
</dbReference>
<dbReference type="PANTHER" id="PTHR43280">
    <property type="entry name" value="ARAC-FAMILY TRANSCRIPTIONAL REGULATOR"/>
    <property type="match status" value="1"/>
</dbReference>
<dbReference type="Gene3D" id="2.60.120.280">
    <property type="entry name" value="Regulatory protein AraC"/>
    <property type="match status" value="1"/>
</dbReference>
<dbReference type="SUPFAM" id="SSF46689">
    <property type="entry name" value="Homeodomain-like"/>
    <property type="match status" value="2"/>
</dbReference>
<evidence type="ECO:0000256" key="2">
    <source>
        <dbReference type="ARBA" id="ARBA00023125"/>
    </source>
</evidence>
<dbReference type="AlphaFoldDB" id="A0A9D1WTX5"/>
<dbReference type="InterPro" id="IPR020449">
    <property type="entry name" value="Tscrpt_reg_AraC-type_HTH"/>
</dbReference>
<dbReference type="InterPro" id="IPR018062">
    <property type="entry name" value="HTH_AraC-typ_CS"/>
</dbReference>
<keyword evidence="3" id="KW-0804">Transcription</keyword>
<evidence type="ECO:0000256" key="1">
    <source>
        <dbReference type="ARBA" id="ARBA00023015"/>
    </source>
</evidence>
<reference evidence="5" key="1">
    <citation type="journal article" date="2021" name="PeerJ">
        <title>Extensive microbial diversity within the chicken gut microbiome revealed by metagenomics and culture.</title>
        <authorList>
            <person name="Gilroy R."/>
            <person name="Ravi A."/>
            <person name="Getino M."/>
            <person name="Pursley I."/>
            <person name="Horton D.L."/>
            <person name="Alikhan N.F."/>
            <person name="Baker D."/>
            <person name="Gharbi K."/>
            <person name="Hall N."/>
            <person name="Watson M."/>
            <person name="Adriaenssens E.M."/>
            <person name="Foster-Nyarko E."/>
            <person name="Jarju S."/>
            <person name="Secka A."/>
            <person name="Antonio M."/>
            <person name="Oren A."/>
            <person name="Chaudhuri R.R."/>
            <person name="La Ragione R."/>
            <person name="Hildebrand F."/>
            <person name="Pallen M.J."/>
        </authorList>
    </citation>
    <scope>NUCLEOTIDE SEQUENCE</scope>
    <source>
        <strain evidence="5">CHK191-13928</strain>
    </source>
</reference>
<sequence>MEDAYVLQLKNRKFSEFYLCFCGYADCSPLHSFGPAVRPNYLIHLILQGKGKYMIGEESYNLEAGEGFLIEPEVSTFYQADAEQPWSYMWVGFSGTKAKEYLRDIGLGGEQKTFRFRNMEELKKMQFDIMKRDNYSVENEFLRESFLYHFFAVLSRSIKVESKSKSESQNLYVQRAVEYIQNHYFYQIHVTDIADYVGVTRGYLYHLFVKHLATSPQEYLIRYRISRGMELLSVSELSIEDISRSCGYEDPLVFSKLFKKKVGDTPSQYRKENWQTKKEDLRKRKENLDYI</sequence>
<organism evidence="5 6">
    <name type="scientific">Candidatus Anaerostipes excrementavium</name>
    <dbReference type="NCBI Taxonomy" id="2838463"/>
    <lineage>
        <taxon>Bacteria</taxon>
        <taxon>Bacillati</taxon>
        <taxon>Bacillota</taxon>
        <taxon>Clostridia</taxon>
        <taxon>Lachnospirales</taxon>
        <taxon>Lachnospiraceae</taxon>
        <taxon>Anaerostipes</taxon>
    </lineage>
</organism>
<proteinExistence type="predicted"/>
<keyword evidence="2" id="KW-0238">DNA-binding</keyword>
<dbReference type="Pfam" id="PF02311">
    <property type="entry name" value="AraC_binding"/>
    <property type="match status" value="1"/>
</dbReference>
<dbReference type="PANTHER" id="PTHR43280:SF2">
    <property type="entry name" value="HTH-TYPE TRANSCRIPTIONAL REGULATOR EXSA"/>
    <property type="match status" value="1"/>
</dbReference>
<evidence type="ECO:0000313" key="5">
    <source>
        <dbReference type="EMBL" id="HIX67026.1"/>
    </source>
</evidence>
<dbReference type="Proteomes" id="UP000886721">
    <property type="component" value="Unassembled WGS sequence"/>
</dbReference>
<dbReference type="InterPro" id="IPR003313">
    <property type="entry name" value="AraC-bd"/>
</dbReference>
<dbReference type="PROSITE" id="PS01124">
    <property type="entry name" value="HTH_ARAC_FAMILY_2"/>
    <property type="match status" value="1"/>
</dbReference>
<gene>
    <name evidence="5" type="ORF">H9735_02725</name>
</gene>
<dbReference type="GO" id="GO:0043565">
    <property type="term" value="F:sequence-specific DNA binding"/>
    <property type="evidence" value="ECO:0007669"/>
    <property type="project" value="InterPro"/>
</dbReference>
<reference evidence="5" key="2">
    <citation type="submission" date="2021-04" db="EMBL/GenBank/DDBJ databases">
        <authorList>
            <person name="Gilroy R."/>
        </authorList>
    </citation>
    <scope>NUCLEOTIDE SEQUENCE</scope>
    <source>
        <strain evidence="5">CHK191-13928</strain>
    </source>
</reference>
<dbReference type="EMBL" id="DXEM01000007">
    <property type="protein sequence ID" value="HIX67026.1"/>
    <property type="molecule type" value="Genomic_DNA"/>
</dbReference>
<dbReference type="PROSITE" id="PS00041">
    <property type="entry name" value="HTH_ARAC_FAMILY_1"/>
    <property type="match status" value="1"/>
</dbReference>
<dbReference type="PRINTS" id="PR00032">
    <property type="entry name" value="HTHARAC"/>
</dbReference>
<keyword evidence="1" id="KW-0805">Transcription regulation</keyword>
<dbReference type="SMART" id="SM00342">
    <property type="entry name" value="HTH_ARAC"/>
    <property type="match status" value="1"/>
</dbReference>
<feature type="domain" description="HTH araC/xylS-type" evidence="4">
    <location>
        <begin position="174"/>
        <end position="272"/>
    </location>
</feature>